<dbReference type="InterPro" id="IPR029060">
    <property type="entry name" value="PIN-like_dom_sf"/>
</dbReference>
<evidence type="ECO:0000256" key="6">
    <source>
        <dbReference type="ARBA" id="ARBA00022801"/>
    </source>
</evidence>
<dbReference type="GO" id="GO:0004527">
    <property type="term" value="F:exonuclease activity"/>
    <property type="evidence" value="ECO:0007669"/>
    <property type="project" value="UniProtKB-KW"/>
</dbReference>
<evidence type="ECO:0000256" key="3">
    <source>
        <dbReference type="ARBA" id="ARBA00022723"/>
    </source>
</evidence>
<evidence type="ECO:0000256" key="2">
    <source>
        <dbReference type="ARBA" id="ARBA00022722"/>
    </source>
</evidence>
<dbReference type="Pfam" id="PF00752">
    <property type="entry name" value="XPG_N"/>
    <property type="match status" value="1"/>
</dbReference>
<sequence length="321" mass="37623">MGIKKLSKYINEDNLFTTINLSSLAYKKVAIDISVLLYQIIISIRNSGDDLRNNKGEITSHILGLFNKTVWLINNNIIPIYIFDGKPPEFKQDTIQNRRDIKKKAFDKLKNCDNEKDRIKYFKRTTSLSRKQIIESKELLDLMGIPYLQADGEADILCAKLCEKNIVDYVLTEDIDILTFGGTKIIKSIFKEGDIKIIDKLTILKKYDITYKQFIIFCIILGCDYHHINFKCNKNQALELCKKYRFGNNLEHENKKLNVDLVNLIFNYFYKNDNYDNLTCTIKLKLPSENLLDILIKKYNLIKNKIYWKVNILNKHIKNLL</sequence>
<name>E3T4F7_CROVB</name>
<organismHost>
    <name type="scientific">Cafeteria roenbergensis</name>
    <name type="common">Marine flagellate</name>
    <dbReference type="NCBI Taxonomy" id="33653"/>
</organismHost>
<dbReference type="InterPro" id="IPR019974">
    <property type="entry name" value="XPG_CS"/>
</dbReference>
<evidence type="ECO:0000256" key="8">
    <source>
        <dbReference type="ARBA" id="ARBA00022842"/>
    </source>
</evidence>
<keyword evidence="13" id="KW-1185">Reference proteome</keyword>
<dbReference type="SUPFAM" id="SSF88723">
    <property type="entry name" value="PIN domain-like"/>
    <property type="match status" value="1"/>
</dbReference>
<evidence type="ECO:0000256" key="7">
    <source>
        <dbReference type="ARBA" id="ARBA00022839"/>
    </source>
</evidence>
<keyword evidence="2" id="KW-0540">Nuclease</keyword>
<dbReference type="GO" id="GO:0006281">
    <property type="term" value="P:DNA repair"/>
    <property type="evidence" value="ECO:0007669"/>
    <property type="project" value="UniProtKB-KW"/>
</dbReference>
<dbReference type="PANTHER" id="PTHR11081">
    <property type="entry name" value="FLAP ENDONUCLEASE FAMILY MEMBER"/>
    <property type="match status" value="1"/>
</dbReference>
<protein>
    <submittedName>
        <fullName evidence="12">Putative DNA endonuclease</fullName>
    </submittedName>
</protein>
<evidence type="ECO:0000256" key="4">
    <source>
        <dbReference type="ARBA" id="ARBA00022759"/>
    </source>
</evidence>
<proteinExistence type="predicted"/>
<dbReference type="PROSITE" id="PS00841">
    <property type="entry name" value="XPG_1"/>
    <property type="match status" value="1"/>
</dbReference>
<keyword evidence="3" id="KW-0479">Metal-binding</keyword>
<evidence type="ECO:0000313" key="13">
    <source>
        <dbReference type="Proteomes" id="UP000029781"/>
    </source>
</evidence>
<dbReference type="InterPro" id="IPR006084">
    <property type="entry name" value="XPG/Rad2"/>
</dbReference>
<keyword evidence="8" id="KW-0460">Magnesium</keyword>
<dbReference type="SUPFAM" id="SSF47807">
    <property type="entry name" value="5' to 3' exonuclease, C-terminal subdomain"/>
    <property type="match status" value="1"/>
</dbReference>
<dbReference type="GO" id="GO:0046872">
    <property type="term" value="F:metal ion binding"/>
    <property type="evidence" value="ECO:0007669"/>
    <property type="project" value="UniProtKB-KW"/>
</dbReference>
<dbReference type="PRINTS" id="PR00853">
    <property type="entry name" value="XPGRADSUPER"/>
</dbReference>
<evidence type="ECO:0000313" key="12">
    <source>
        <dbReference type="EMBL" id="ADO67070.1"/>
    </source>
</evidence>
<evidence type="ECO:0000256" key="1">
    <source>
        <dbReference type="ARBA" id="ARBA00022705"/>
    </source>
</evidence>
<organism evidence="12 13">
    <name type="scientific">Cafeteria roenbergensis virus (strain BV-PW1)</name>
    <name type="common">CroV</name>
    <dbReference type="NCBI Taxonomy" id="693272"/>
    <lineage>
        <taxon>Viruses</taxon>
        <taxon>Varidnaviria</taxon>
        <taxon>Bamfordvirae</taxon>
        <taxon>Nucleocytoviricota</taxon>
        <taxon>Megaviricetes</taxon>
        <taxon>Imitervirales</taxon>
        <taxon>Mimiviridae</taxon>
        <taxon>Aliimimivirinae</taxon>
        <taxon>Rheavirus</taxon>
        <taxon>Rheavirus sinusmexicani</taxon>
    </lineage>
</organism>
<dbReference type="PANTHER" id="PTHR11081:SF9">
    <property type="entry name" value="FLAP ENDONUCLEASE 1"/>
    <property type="match status" value="1"/>
</dbReference>
<reference evidence="12 13" key="1">
    <citation type="journal article" date="2010" name="Proc. Natl. Acad. Sci. U.S.A.">
        <title>Giant virus with a remarkable complement of genes infects marine zooplankton.</title>
        <authorList>
            <person name="Fischer M.G."/>
            <person name="Allen M.J."/>
            <person name="Wilson W.H."/>
            <person name="Suttle C.A."/>
        </authorList>
    </citation>
    <scope>NUCLEOTIDE SEQUENCE [LARGE SCALE GENOMIC DNA]</scope>
    <source>
        <strain evidence="12 13">BV-PW1</strain>
    </source>
</reference>
<keyword evidence="7" id="KW-0269">Exonuclease</keyword>
<dbReference type="SMART" id="SM00484">
    <property type="entry name" value="XPGI"/>
    <property type="match status" value="1"/>
</dbReference>
<evidence type="ECO:0000259" key="11">
    <source>
        <dbReference type="SMART" id="SM00485"/>
    </source>
</evidence>
<dbReference type="Gene3D" id="3.40.50.1010">
    <property type="entry name" value="5'-nuclease"/>
    <property type="match status" value="1"/>
</dbReference>
<feature type="domain" description="XPG-I" evidence="10">
    <location>
        <begin position="141"/>
        <end position="209"/>
    </location>
</feature>
<keyword evidence="1" id="KW-0235">DNA replication</keyword>
<dbReference type="Proteomes" id="UP000029781">
    <property type="component" value="Segment"/>
</dbReference>
<dbReference type="OrthoDB" id="11355at10239"/>
<feature type="domain" description="XPG N-terminal" evidence="11">
    <location>
        <begin position="1"/>
        <end position="105"/>
    </location>
</feature>
<dbReference type="GO" id="GO:0006260">
    <property type="term" value="P:DNA replication"/>
    <property type="evidence" value="ECO:0007669"/>
    <property type="project" value="UniProtKB-KW"/>
</dbReference>
<dbReference type="Gene3D" id="1.10.150.20">
    <property type="entry name" value="5' to 3' exonuclease, C-terminal subdomain"/>
    <property type="match status" value="1"/>
</dbReference>
<dbReference type="EMBL" id="GU244497">
    <property type="protein sequence ID" value="ADO67070.1"/>
    <property type="molecule type" value="Genomic_DNA"/>
</dbReference>
<keyword evidence="4 12" id="KW-0255">Endonuclease</keyword>
<dbReference type="InterPro" id="IPR036279">
    <property type="entry name" value="5-3_exonuclease_C_sf"/>
</dbReference>
<evidence type="ECO:0000256" key="9">
    <source>
        <dbReference type="ARBA" id="ARBA00023204"/>
    </source>
</evidence>
<dbReference type="InterPro" id="IPR006085">
    <property type="entry name" value="XPG_DNA_repair_N"/>
</dbReference>
<dbReference type="RefSeq" id="YP_003969669.1">
    <property type="nucleotide sequence ID" value="NC_014637.1"/>
</dbReference>
<keyword evidence="5" id="KW-0227">DNA damage</keyword>
<dbReference type="KEGG" id="vg:9887439"/>
<keyword evidence="6" id="KW-0378">Hydrolase</keyword>
<accession>E3T4F7</accession>
<dbReference type="SMART" id="SM00485">
    <property type="entry name" value="XPGN"/>
    <property type="match status" value="1"/>
</dbReference>
<dbReference type="Pfam" id="PF00867">
    <property type="entry name" value="XPG_I"/>
    <property type="match status" value="1"/>
</dbReference>
<dbReference type="GeneID" id="9887439"/>
<evidence type="ECO:0000256" key="5">
    <source>
        <dbReference type="ARBA" id="ARBA00022763"/>
    </source>
</evidence>
<keyword evidence="9" id="KW-0234">DNA repair</keyword>
<gene>
    <name evidence="12" type="ORF">crov037</name>
</gene>
<dbReference type="InterPro" id="IPR006086">
    <property type="entry name" value="XPG-I_dom"/>
</dbReference>
<evidence type="ECO:0000259" key="10">
    <source>
        <dbReference type="SMART" id="SM00484"/>
    </source>
</evidence>
<dbReference type="FunFam" id="3.40.50.1010:FF:000016">
    <property type="entry name" value="Flap endonuclease 1"/>
    <property type="match status" value="1"/>
</dbReference>
<dbReference type="GO" id="GO:0017108">
    <property type="term" value="F:5'-flap endonuclease activity"/>
    <property type="evidence" value="ECO:0007669"/>
    <property type="project" value="TreeGrafter"/>
</dbReference>